<feature type="compositionally biased region" description="Polar residues" evidence="2">
    <location>
        <begin position="306"/>
        <end position="323"/>
    </location>
</feature>
<dbReference type="PANTHER" id="PTHR15721">
    <property type="entry name" value="KIAA0586 PROTEIN"/>
    <property type="match status" value="1"/>
</dbReference>
<dbReference type="GO" id="GO:0036064">
    <property type="term" value="C:ciliary basal body"/>
    <property type="evidence" value="ECO:0007669"/>
    <property type="project" value="TreeGrafter"/>
</dbReference>
<dbReference type="GO" id="GO:0007224">
    <property type="term" value="P:smoothened signaling pathway"/>
    <property type="evidence" value="ECO:0007669"/>
    <property type="project" value="InterPro"/>
</dbReference>
<dbReference type="Pfam" id="PF15324">
    <property type="entry name" value="TALPID3"/>
    <property type="match status" value="1"/>
</dbReference>
<evidence type="ECO:0000313" key="3">
    <source>
        <dbReference type="Proteomes" id="UP000504623"/>
    </source>
</evidence>
<feature type="coiled-coil region" evidence="1">
    <location>
        <begin position="197"/>
        <end position="234"/>
    </location>
</feature>
<accession>A0A9B0WQ01</accession>
<dbReference type="GeneID" id="102825746"/>
<feature type="compositionally biased region" description="Polar residues" evidence="2">
    <location>
        <begin position="1467"/>
        <end position="1483"/>
    </location>
</feature>
<keyword evidence="3" id="KW-1185">Reference proteome</keyword>
<organism evidence="3 4">
    <name type="scientific">Chrysochloris asiatica</name>
    <name type="common">Cape golden mole</name>
    <dbReference type="NCBI Taxonomy" id="185453"/>
    <lineage>
        <taxon>Eukaryota</taxon>
        <taxon>Metazoa</taxon>
        <taxon>Chordata</taxon>
        <taxon>Craniata</taxon>
        <taxon>Vertebrata</taxon>
        <taxon>Euteleostomi</taxon>
        <taxon>Mammalia</taxon>
        <taxon>Eutheria</taxon>
        <taxon>Afrotheria</taxon>
        <taxon>Chrysochloridae</taxon>
        <taxon>Chrysochlorinae</taxon>
        <taxon>Chrysochloris</taxon>
    </lineage>
</organism>
<feature type="region of interest" description="Disordered" evidence="2">
    <location>
        <begin position="1462"/>
        <end position="1483"/>
    </location>
</feature>
<feature type="region of interest" description="Disordered" evidence="2">
    <location>
        <begin position="278"/>
        <end position="368"/>
    </location>
</feature>
<feature type="region of interest" description="Disordered" evidence="2">
    <location>
        <begin position="434"/>
        <end position="454"/>
    </location>
</feature>
<proteinExistence type="predicted"/>
<feature type="compositionally biased region" description="Low complexity" evidence="2">
    <location>
        <begin position="278"/>
        <end position="290"/>
    </location>
</feature>
<feature type="compositionally biased region" description="Basic and acidic residues" evidence="2">
    <location>
        <begin position="353"/>
        <end position="368"/>
    </location>
</feature>
<dbReference type="Proteomes" id="UP000504623">
    <property type="component" value="Unplaced"/>
</dbReference>
<dbReference type="PANTHER" id="PTHR15721:SF2">
    <property type="entry name" value="PROTEIN TALPID3"/>
    <property type="match status" value="1"/>
</dbReference>
<evidence type="ECO:0000256" key="1">
    <source>
        <dbReference type="SAM" id="Coils"/>
    </source>
</evidence>
<dbReference type="GO" id="GO:0005814">
    <property type="term" value="C:centriole"/>
    <property type="evidence" value="ECO:0007669"/>
    <property type="project" value="TreeGrafter"/>
</dbReference>
<dbReference type="RefSeq" id="XP_006864663.1">
    <property type="nucleotide sequence ID" value="XM_006864601.1"/>
</dbReference>
<evidence type="ECO:0000313" key="4">
    <source>
        <dbReference type="RefSeq" id="XP_006864663.1"/>
    </source>
</evidence>
<sequence>MKGSEFSLEKKKKVQIPARRLREVVSSNLEDNSVLLKEDLPYVPPALPANKNLTVKTGTGLNGTLHGSSDLTSAKNYNQLPFENLTMSESDFSKDVTAQGLPLYKTEESNKQKANDIFISQYTMGQKDALRAVLKQKAQSMPVFKEVKVQLLEDAGAEKDTVPQETRTSPSGLDSATTVAAATAAAIATAAPLIKVQSDLEAKVNSVTELINKLQETDKQLQRVTEKQANIQNKHETLHCRDHEKHMNVFMEQHFRHLEKLQQQQLDIQTHFISAALKSSSVPPLSVPPSRALDRYSVKPEHPNPGSGNTSSHNTFAFTQAPSKESEDTGFDKQKSPLETPAPRRFAPIPVSRDGKIPKSENPVEEKENMALSAHRGNVGLLEQILNSHDTLTRKSDSSDKASLMVPNVGWNPERRDRFPSYEELGTTKVTVQKPGDDFHDVDQKKNVTNGMPLPKDSLIMTRLADLPQNSLKFPTTKATRSILKDAERILRGVQNNKKVLEENLEAIIRAKDGAAMYSFINALSTNREMSEKIRIRKTVDEWIKTISAEIQDELARKDYEQKRFDPKNQRTKKLQNMSKDIKTNMQDKTMNNSIIPGKHCQKQIEEYLKNPSIRNMPVSSLQKERKEGFLKATTGKQDENHMLQIYGKPVYQGHRSTLKKGPYLRFNSPSPKSKSQRPKLIERVKGTKVKSIRTQTDVYATKPMKMDSKTQHSLTTLPHVGQQQYLFSPSREMPTHSGTLEGHLIPMAILLGQTQSNSDSVPPAGLIISKPHPVTVNTSIPPSSRKPEAGIKRPNIAVVEMKSEKKDPPQLSVQVLPSVDIDSISYGSVHVSPSLPSPKEASSPVLHSWMQTAEIMKADEEEVKFPGTNFDEVIDVIQEEESYDEIPECSEPMLEFNRSVKVVSTKYNGPPFPPVAAAFQPTTDILDKVIERKETLENDVIQWVEQEIMSRIISGRFPIQQQVAPNVSISGSEGSEPLTPDTVEGASGGALQLFVDAGVPVNSDMIAHFVSEALEETIAIMLGDRDTKKQGLTAASVPGDVSASNTYLPARVCTPVATPQPTPPRSPSSPLKERVLVRTPDSSPCDSYHEEAFPMKELLPEKGSAMPPAALVNTPTVTPATTPPLAAPLTPTSSELSIDKLKISSPELPKPWGDGDLPLEEENPNSLNEEPAHPRAIVMSVEKDEEPESVHFPAPPGPLEPILLMPFPDGAKAPSSIPMPSSESSTLESTLSATVTDTETVDRPISEGEVLFNYGKKLAPKILGDGLYQTIINDSLSSTLHDALEMEEDPLSEGQVIKMPPNKFHEDVVLSLFAKQNQESLVSQQALDHSEDLDNSVGELSEGQRPRLAIAAENILMRKPVVSAETVHQKCDPKPFSQPFDPVSGSVYEDLCVSHGPMSLGELELQPRSNFVPPTTLATAQENANLPVAAEDFSQCHQKQDQDIEHKQVEYKPAQSRLIHVRSRSETSVSPQEQLVTPGEQDQTQIEPNLYLASVFTGDKAIPMFSSQELPAKMSVALPLVNLEDCAQSLSISTVQGDTDSSGADTF</sequence>
<name>A0A9B0WQ01_CHRAS</name>
<feature type="compositionally biased region" description="Basic and acidic residues" evidence="2">
    <location>
        <begin position="435"/>
        <end position="446"/>
    </location>
</feature>
<feature type="region of interest" description="Disordered" evidence="2">
    <location>
        <begin position="1054"/>
        <end position="1073"/>
    </location>
</feature>
<keyword evidence="1" id="KW-0175">Coiled coil</keyword>
<gene>
    <name evidence="4" type="primary">KIAA0586</name>
</gene>
<dbReference type="CTD" id="9786"/>
<feature type="compositionally biased region" description="Pro residues" evidence="2">
    <location>
        <begin position="1059"/>
        <end position="1068"/>
    </location>
</feature>
<feature type="region of interest" description="Disordered" evidence="2">
    <location>
        <begin position="662"/>
        <end position="681"/>
    </location>
</feature>
<feature type="coiled-coil region" evidence="1">
    <location>
        <begin position="484"/>
        <end position="511"/>
    </location>
</feature>
<dbReference type="InterPro" id="IPR029246">
    <property type="entry name" value="TALPID3"/>
</dbReference>
<feature type="compositionally biased region" description="Basic and acidic residues" evidence="2">
    <location>
        <begin position="324"/>
        <end position="336"/>
    </location>
</feature>
<reference evidence="4" key="1">
    <citation type="submission" date="2025-08" db="UniProtKB">
        <authorList>
            <consortium name="RefSeq"/>
        </authorList>
    </citation>
    <scope>IDENTIFICATION</scope>
    <source>
        <tissue evidence="4">Spleen</tissue>
    </source>
</reference>
<evidence type="ECO:0000256" key="2">
    <source>
        <dbReference type="SAM" id="MobiDB-lite"/>
    </source>
</evidence>
<protein>
    <submittedName>
        <fullName evidence="4">Protein TALPID3 isoform X3</fullName>
    </submittedName>
</protein>
<dbReference type="OrthoDB" id="10057439at2759"/>
<feature type="region of interest" description="Disordered" evidence="2">
    <location>
        <begin position="1146"/>
        <end position="1171"/>
    </location>
</feature>
<feature type="compositionally biased region" description="Basic and acidic residues" evidence="2">
    <location>
        <begin position="292"/>
        <end position="302"/>
    </location>
</feature>